<feature type="transmembrane region" description="Helical" evidence="1">
    <location>
        <begin position="12"/>
        <end position="30"/>
    </location>
</feature>
<reference evidence="2" key="1">
    <citation type="journal article" date="2015" name="ISME J.">
        <title>Draft Genome Sequence of Streptomyces incarnatus NRRL8089, which Produces the Nucleoside Antibiotic Sinefungin.</title>
        <authorList>
            <person name="Oshima K."/>
            <person name="Hattori M."/>
            <person name="Shimizu H."/>
            <person name="Fukuda K."/>
            <person name="Nemoto M."/>
            <person name="Inagaki K."/>
            <person name="Tamura T."/>
        </authorList>
    </citation>
    <scope>NUCLEOTIDE SEQUENCE</scope>
    <source>
        <strain evidence="2">FACHB-1375</strain>
    </source>
</reference>
<evidence type="ECO:0000256" key="1">
    <source>
        <dbReference type="SAM" id="Phobius"/>
    </source>
</evidence>
<evidence type="ECO:0000313" key="2">
    <source>
        <dbReference type="EMBL" id="MBD2180105.1"/>
    </source>
</evidence>
<feature type="transmembrane region" description="Helical" evidence="1">
    <location>
        <begin position="436"/>
        <end position="455"/>
    </location>
</feature>
<feature type="transmembrane region" description="Helical" evidence="1">
    <location>
        <begin position="467"/>
        <end position="484"/>
    </location>
</feature>
<feature type="transmembrane region" description="Helical" evidence="1">
    <location>
        <begin position="97"/>
        <end position="117"/>
    </location>
</feature>
<organism evidence="2 3">
    <name type="scientific">Aerosakkonema funiforme FACHB-1375</name>
    <dbReference type="NCBI Taxonomy" id="2949571"/>
    <lineage>
        <taxon>Bacteria</taxon>
        <taxon>Bacillati</taxon>
        <taxon>Cyanobacteriota</taxon>
        <taxon>Cyanophyceae</taxon>
        <taxon>Oscillatoriophycideae</taxon>
        <taxon>Aerosakkonematales</taxon>
        <taxon>Aerosakkonemataceae</taxon>
        <taxon>Aerosakkonema</taxon>
    </lineage>
</organism>
<protein>
    <submittedName>
        <fullName evidence="2">Uncharacterized protein</fullName>
    </submittedName>
</protein>
<feature type="transmembrane region" description="Helical" evidence="1">
    <location>
        <begin position="374"/>
        <end position="395"/>
    </location>
</feature>
<gene>
    <name evidence="2" type="ORF">H6G03_03065</name>
</gene>
<feature type="transmembrane region" description="Helical" evidence="1">
    <location>
        <begin position="270"/>
        <end position="289"/>
    </location>
</feature>
<dbReference type="EMBL" id="JACJPW010000005">
    <property type="protein sequence ID" value="MBD2180105.1"/>
    <property type="molecule type" value="Genomic_DNA"/>
</dbReference>
<proteinExistence type="predicted"/>
<feature type="transmembrane region" description="Helical" evidence="1">
    <location>
        <begin position="151"/>
        <end position="173"/>
    </location>
</feature>
<feature type="transmembrane region" description="Helical" evidence="1">
    <location>
        <begin position="324"/>
        <end position="354"/>
    </location>
</feature>
<dbReference type="AlphaFoldDB" id="A0A926VAS6"/>
<name>A0A926VAS6_9CYAN</name>
<keyword evidence="1" id="KW-0812">Transmembrane</keyword>
<feature type="transmembrane region" description="Helical" evidence="1">
    <location>
        <begin position="185"/>
        <end position="206"/>
    </location>
</feature>
<feature type="transmembrane region" description="Helical" evidence="1">
    <location>
        <begin position="218"/>
        <end position="237"/>
    </location>
</feature>
<comment type="caution">
    <text evidence="2">The sequence shown here is derived from an EMBL/GenBank/DDBJ whole genome shotgun (WGS) entry which is preliminary data.</text>
</comment>
<reference evidence="2" key="2">
    <citation type="submission" date="2020-08" db="EMBL/GenBank/DDBJ databases">
        <authorList>
            <person name="Chen M."/>
            <person name="Teng W."/>
            <person name="Zhao L."/>
            <person name="Hu C."/>
            <person name="Zhou Y."/>
            <person name="Han B."/>
            <person name="Song L."/>
            <person name="Shu W."/>
        </authorList>
    </citation>
    <scope>NUCLEOTIDE SEQUENCE</scope>
    <source>
        <strain evidence="2">FACHB-1375</strain>
    </source>
</reference>
<accession>A0A926VAS6</accession>
<sequence>MSSDKKPQNLKIFAIFSVAVISFLIIIPIFDNLQIPFGTNKTGLISLATTKNISPYTNYIRFLIFLAVPFLIATIAVTRNQNFVERQWQFIKKGANFLINTRFYLVISFILLLSWAINRTYGYLAFPLEDTFHEGEYLGFLPNFLTQTKPFLSTFMIHGFGMNVFPSLIASKLATHSNIIALTRLIRMTLGFLTYLVCFWLIGEIISSVKLNIPRRNIFIIYCAIFTFFDGFIFEIAKGIHQGRDLYLLLQITLTVRFFRQALSSKLSRAEMFILPTLIGLSIPVSILYVYDRAVYFIAIYAVCCALTLVLDKKFSRAWLSNSGLGLLGSAIALVIILGFDQVSALLSQIAYWARYGRYMTFIAMPSFNLENLPIWRPFIFLISVIILGAIYLFVEYQNNPKLKELCEQNCLLIILLFSSLIYARIALDRSDYGHVAPGALMTVFLLAYLSVNLFKDQINNFKTSPHKLASFVIICLAVLSPFFNPYNAYLTVDGMQKSYQIPDEKIIKNDYLQAYKTLQPEIDKLSCFYGLTSEGFWYYLFQKPSCSKFSYAYYAHPPLAQAQVVSDIDRQKPKLILMSNDASSNAIDGIHVSEGASTIYQYFLAKYKPYIAVGSHWFWQQRNQNFTFLKTQANIQNGYIDTPVPEKIKRRNTLALSGWAILPKQGRSADAVYITYGEQNKPIAVARVNVPRPDVAKVLANNAYTQSGWNLLIPTKILPKGNNLVRAWSYDTKSEQLHQIGQDININLVD</sequence>
<keyword evidence="3" id="KW-1185">Reference proteome</keyword>
<feature type="transmembrane region" description="Helical" evidence="1">
    <location>
        <begin position="407"/>
        <end position="424"/>
    </location>
</feature>
<keyword evidence="1" id="KW-0472">Membrane</keyword>
<dbReference type="Proteomes" id="UP000641646">
    <property type="component" value="Unassembled WGS sequence"/>
</dbReference>
<feature type="transmembrane region" description="Helical" evidence="1">
    <location>
        <begin position="295"/>
        <end position="312"/>
    </location>
</feature>
<dbReference type="RefSeq" id="WP_190461966.1">
    <property type="nucleotide sequence ID" value="NZ_JACJPW010000005.1"/>
</dbReference>
<keyword evidence="1" id="KW-1133">Transmembrane helix</keyword>
<feature type="transmembrane region" description="Helical" evidence="1">
    <location>
        <begin position="59"/>
        <end position="77"/>
    </location>
</feature>
<evidence type="ECO:0000313" key="3">
    <source>
        <dbReference type="Proteomes" id="UP000641646"/>
    </source>
</evidence>